<gene>
    <name evidence="2" type="ORF">FGK64_02725</name>
</gene>
<comment type="caution">
    <text evidence="2">The sequence shown here is derived from an EMBL/GenBank/DDBJ whole genome shotgun (WGS) entry which is preliminary data.</text>
</comment>
<dbReference type="RefSeq" id="WP_138862264.1">
    <property type="nucleotide sequence ID" value="NZ_VCPC01000001.1"/>
</dbReference>
<dbReference type="InterPro" id="IPR009506">
    <property type="entry name" value="YjiS-like"/>
</dbReference>
<evidence type="ECO:0000259" key="1">
    <source>
        <dbReference type="Pfam" id="PF06568"/>
    </source>
</evidence>
<feature type="domain" description="YjiS-like" evidence="1">
    <location>
        <begin position="32"/>
        <end position="56"/>
    </location>
</feature>
<keyword evidence="3" id="KW-1185">Reference proteome</keyword>
<proteinExistence type="predicted"/>
<protein>
    <submittedName>
        <fullName evidence="2">DUF1127 domain-containing protein</fullName>
    </submittedName>
</protein>
<accession>A0ABY2XDZ1</accession>
<sequence length="73" mass="8511">MTDIARHISCAGAPLRRRHSLFSTLAHVYGVWRQRQVLKTLDAERLSDLGLTRDQAQTEARRPLWDAPRTWRT</sequence>
<evidence type="ECO:0000313" key="3">
    <source>
        <dbReference type="Proteomes" id="UP001191082"/>
    </source>
</evidence>
<dbReference type="Proteomes" id="UP001191082">
    <property type="component" value="Unassembled WGS sequence"/>
</dbReference>
<dbReference type="EMBL" id="VCPC01000001">
    <property type="protein sequence ID" value="TMV14911.1"/>
    <property type="molecule type" value="Genomic_DNA"/>
</dbReference>
<evidence type="ECO:0000313" key="2">
    <source>
        <dbReference type="EMBL" id="TMV14911.1"/>
    </source>
</evidence>
<name>A0ABY2XDZ1_9RHOB</name>
<reference evidence="2 3" key="1">
    <citation type="submission" date="2019-05" db="EMBL/GenBank/DDBJ databases">
        <title>Marivita sp. nov. isolated from sea sediment.</title>
        <authorList>
            <person name="Kim W."/>
        </authorList>
    </citation>
    <scope>NUCLEOTIDE SEQUENCE [LARGE SCALE GENOMIC DNA]</scope>
    <source>
        <strain evidence="2 3">CAU 1492</strain>
    </source>
</reference>
<dbReference type="Pfam" id="PF06568">
    <property type="entry name" value="YjiS-like"/>
    <property type="match status" value="1"/>
</dbReference>
<organism evidence="2 3">
    <name type="scientific">Arenibacterium halophilum</name>
    <dbReference type="NCBI Taxonomy" id="2583821"/>
    <lineage>
        <taxon>Bacteria</taxon>
        <taxon>Pseudomonadati</taxon>
        <taxon>Pseudomonadota</taxon>
        <taxon>Alphaproteobacteria</taxon>
        <taxon>Rhodobacterales</taxon>
        <taxon>Paracoccaceae</taxon>
        <taxon>Arenibacterium</taxon>
    </lineage>
</organism>